<keyword evidence="5" id="KW-0904">Protein phosphatase</keyword>
<evidence type="ECO:0000256" key="6">
    <source>
        <dbReference type="ARBA" id="ARBA00023211"/>
    </source>
</evidence>
<name>A0A813RHA9_ADIRI</name>
<keyword evidence="10" id="KW-0853">WD repeat</keyword>
<comment type="similarity">
    <text evidence="2 11">Belongs to the PPP phosphatase family.</text>
</comment>
<dbReference type="PROSITE" id="PS50294">
    <property type="entry name" value="WD_REPEATS_REGION"/>
    <property type="match status" value="1"/>
</dbReference>
<dbReference type="PROSITE" id="PS50082">
    <property type="entry name" value="WD_REPEATS_2"/>
    <property type="match status" value="1"/>
</dbReference>
<dbReference type="Pfam" id="PF05018">
    <property type="entry name" value="CFA20_dom"/>
    <property type="match status" value="1"/>
</dbReference>
<evidence type="ECO:0000256" key="9">
    <source>
        <dbReference type="ARBA" id="ARBA00054219"/>
    </source>
</evidence>
<dbReference type="GO" id="GO:0031143">
    <property type="term" value="C:pseudopodium"/>
    <property type="evidence" value="ECO:0007669"/>
    <property type="project" value="UniProtKB-ARBA"/>
</dbReference>
<protein>
    <recommendedName>
        <fullName evidence="11">Serine/threonine-protein phosphatase</fullName>
        <ecNumber evidence="11">3.1.3.16</ecNumber>
    </recommendedName>
</protein>
<dbReference type="SUPFAM" id="SSF56300">
    <property type="entry name" value="Metallo-dependent phosphatases"/>
    <property type="match status" value="1"/>
</dbReference>
<proteinExistence type="inferred from homology"/>
<dbReference type="InterPro" id="IPR001680">
    <property type="entry name" value="WD40_rpt"/>
</dbReference>
<evidence type="ECO:0000259" key="12">
    <source>
        <dbReference type="PROSITE" id="PS00125"/>
    </source>
</evidence>
<evidence type="ECO:0000313" key="14">
    <source>
        <dbReference type="Proteomes" id="UP000663828"/>
    </source>
</evidence>
<dbReference type="InterPro" id="IPR055440">
    <property type="entry name" value="Beta-prop_WDR90_4th"/>
</dbReference>
<dbReference type="InterPro" id="IPR029052">
    <property type="entry name" value="Metallo-depent_PP-like"/>
</dbReference>
<dbReference type="Gene3D" id="3.60.21.10">
    <property type="match status" value="1"/>
</dbReference>
<dbReference type="SUPFAM" id="SSF50978">
    <property type="entry name" value="WD40 repeat-like"/>
    <property type="match status" value="5"/>
</dbReference>
<comment type="function">
    <text evidence="9">Probable phosphatase which plays a redundant role with gsp-4 in spermatogenesis by regulating sister chromatid segregation during meiosis. In addition, involved in sperm motility by controlling the dynamic disassembly of major sperm proteins (MSP) in the spermatozoan pseudopodium.</text>
</comment>
<dbReference type="GO" id="GO:0005634">
    <property type="term" value="C:nucleus"/>
    <property type="evidence" value="ECO:0007669"/>
    <property type="project" value="TreeGrafter"/>
</dbReference>
<keyword evidence="4 11" id="KW-0378">Hydrolase</keyword>
<dbReference type="Pfam" id="PF00400">
    <property type="entry name" value="WD40"/>
    <property type="match status" value="1"/>
</dbReference>
<dbReference type="InterPro" id="IPR055441">
    <property type="entry name" value="Beta-prop_WDR90_POC16_2nd"/>
</dbReference>
<dbReference type="SMART" id="SM00320">
    <property type="entry name" value="WD40"/>
    <property type="match status" value="18"/>
</dbReference>
<feature type="repeat" description="WD" evidence="10">
    <location>
        <begin position="1014"/>
        <end position="1055"/>
    </location>
</feature>
<evidence type="ECO:0000256" key="4">
    <source>
        <dbReference type="ARBA" id="ARBA00022801"/>
    </source>
</evidence>
<dbReference type="InterPro" id="IPR004843">
    <property type="entry name" value="Calcineurin-like_PHP"/>
</dbReference>
<dbReference type="Pfam" id="PF00149">
    <property type="entry name" value="Metallophos"/>
    <property type="match status" value="1"/>
</dbReference>
<evidence type="ECO:0000256" key="11">
    <source>
        <dbReference type="RuleBase" id="RU004273"/>
    </source>
</evidence>
<dbReference type="GO" id="GO:0097723">
    <property type="term" value="P:amoeboid sperm motility"/>
    <property type="evidence" value="ECO:0007669"/>
    <property type="project" value="UniProtKB-ARBA"/>
</dbReference>
<evidence type="ECO:0000256" key="1">
    <source>
        <dbReference type="ARBA" id="ARBA00001936"/>
    </source>
</evidence>
<dbReference type="GO" id="GO:0031272">
    <property type="term" value="P:regulation of pseudopodium assembly"/>
    <property type="evidence" value="ECO:0007669"/>
    <property type="project" value="UniProtKB-ARBA"/>
</dbReference>
<dbReference type="InterPro" id="IPR006186">
    <property type="entry name" value="Ser/Thr-sp_prot-phosphatase"/>
</dbReference>
<dbReference type="PANTHER" id="PTHR11668:SF300">
    <property type="entry name" value="SERINE_THREONINE-PROTEIN PHOSPHATASE"/>
    <property type="match status" value="1"/>
</dbReference>
<dbReference type="InterPro" id="IPR050341">
    <property type="entry name" value="PP1_catalytic_subunit"/>
</dbReference>
<dbReference type="InterPro" id="IPR036322">
    <property type="entry name" value="WD40_repeat_dom_sf"/>
</dbReference>
<dbReference type="PROSITE" id="PS00125">
    <property type="entry name" value="SER_THR_PHOSPHATASE"/>
    <property type="match status" value="1"/>
</dbReference>
<dbReference type="InterPro" id="IPR031675">
    <property type="entry name" value="STPPase_N"/>
</dbReference>
<dbReference type="Pfam" id="PF23342">
    <property type="entry name" value="WDR90_beta-prop_4th"/>
    <property type="match status" value="1"/>
</dbReference>
<dbReference type="Proteomes" id="UP000663828">
    <property type="component" value="Unassembled WGS sequence"/>
</dbReference>
<keyword evidence="14" id="KW-1185">Reference proteome</keyword>
<evidence type="ECO:0000256" key="3">
    <source>
        <dbReference type="ARBA" id="ARBA00022723"/>
    </source>
</evidence>
<comment type="caution">
    <text evidence="13">The sequence shown here is derived from an EMBL/GenBank/DDBJ whole genome shotgun (WGS) entry which is preliminary data.</text>
</comment>
<reference evidence="13" key="1">
    <citation type="submission" date="2021-02" db="EMBL/GenBank/DDBJ databases">
        <authorList>
            <person name="Nowell W R."/>
        </authorList>
    </citation>
    <scope>NUCLEOTIDE SEQUENCE</scope>
</reference>
<evidence type="ECO:0000256" key="7">
    <source>
        <dbReference type="ARBA" id="ARBA00047761"/>
    </source>
</evidence>
<evidence type="ECO:0000313" key="13">
    <source>
        <dbReference type="EMBL" id="CAF0782050.1"/>
    </source>
</evidence>
<evidence type="ECO:0000256" key="10">
    <source>
        <dbReference type="PROSITE-ProRule" id="PRU00221"/>
    </source>
</evidence>
<dbReference type="PANTHER" id="PTHR11668">
    <property type="entry name" value="SERINE/THREONINE PROTEIN PHOSPHATASE"/>
    <property type="match status" value="1"/>
</dbReference>
<dbReference type="FunFam" id="3.60.21.10:FF:000026">
    <property type="entry name" value="Serine/threonine-protein phosphatase"/>
    <property type="match status" value="1"/>
</dbReference>
<keyword evidence="3" id="KW-0479">Metal-binding</keyword>
<dbReference type="GO" id="GO:0018991">
    <property type="term" value="P:egg-laying behavior"/>
    <property type="evidence" value="ECO:0007669"/>
    <property type="project" value="UniProtKB-ARBA"/>
</dbReference>
<dbReference type="EC" id="3.1.3.16" evidence="11"/>
<evidence type="ECO:0000256" key="8">
    <source>
        <dbReference type="ARBA" id="ARBA00048336"/>
    </source>
</evidence>
<accession>A0A813RHA9</accession>
<sequence>MSTHETEFHLDDVLARLLKARDYEPGKLVDISEDEIHQLCSKARKIFLQQPVLLQLGTPVKICGDIHGQYTDLLRIFECCGYPPSSNYLLLGDFVDRGKQSIETICLLFVYKIKYPENFFLLRGNHECAAINRIYGFYDECKRRYSVELWNLFNDCFNCLPIAAIVDDKIFCCHGGLSPDLHKIEQIQRIIRPVEVPDTGLLCDILWSRPGVDIEGWVECERGVSFRFGADIVQQFLADNQIELICRSHDVLNDGYEFFANHQLVTIFSAANYCGQLNNAGGIMSVDKSLECSFVFMSHGGREHKTVEFNFYSLTTMNSSSWQHPYVNIFKHFDINSAKKCVKQGDVSSVMDRDIKSTVYRIRGLVPANNYIQFPSQSPTQNLSLTGRLFYILFRPIFNKYFCIHIDILTHEQHPIRISLSNLYREFKVTQTSIQFPYMTTGTDVHWSVLCLDLHVILLTYMANEHYHMIKSFQLCGNLFVKNCFTSQFLYEPGIDNDTAKRSGLVRAGIHSLPRELSYPIEKGESWHDKYDFIMFPNTSSLMGKSPSEPFDKVGNVRLPTPRKLHTTEDNVEEIENDGMLPLTVQTTVVNGQIKRSLTDFAQITQRSASPKDNQLNWRTYNNSTEYFSTLPNLSNSTPASDQNHHDGIHLFVNPQKIPSSTSIVDDSNYDLALTANHSHQTTLLPDPILRLRTSIGLTYGISSLLWTHDNNYVLYPSNAVIVQMHVETQQQWFFIGHTNKITAIAYNDRLSLLASIQTGMNAIIRLWKFEARRCIHATRVLNTRDLFALDFGNINSSSYLIVIGHDDQSRTVICVYNTSKGSIDLLSRATTDASITHVRFLPNHATSFISIGFDNIRFWSITNENDVKSVNIPMNNHGHFEYTDLQFDHFTNSQMNEIIVYIATKSGHILEILYDEKRVIRIHSLVDRLAMNKGHTFSITKLICTNQFCITGSTDGCLRVWSTDFSQVYIEAKYDQAIGGLACSTDQTRVVILTQSGSMNVLNLVTKAPLNLLRAHTKCITDIDYDHTRKQLISVGEDGTIRIWCFRTGKQLSEFTSEKEIPTVVAYTPDRQMFACGFNNGTIKIFDLSTSMITNETKHHSTSVTGLLYSSNGLYLVSCDEGGDLCLSDVNNNYKLLKAIDKALAVSNKSSVLLSTNSDGKYTVYIGPTQYIVTIIETNTMNQLLRIDISSCTFLTADQRTITSAESGLFACFTTNRQLLVATTNFKLLMFDSYTGQLLNIIENVHRQSIDCLAVSSDSQYLITGGDNILKFWNINMELDKNYQNFVGHSNRLRKILFTNDNMQVISIDDSILIWDVLAWGTTQPTMPNDAQCIVPPQSVMSKILEKTVVQAKPIRRGILRNSQPASEQTTARAITRSLSTSEMDETVVITQGEKKSNKKQLLNKQFFEDESLIPSSIRRHFVPRMNRSQLTKKRYVAATNQESLKLQSIIGYNGNGRENLVWYPHTSFFAYTVGCNIIVEDLTTNRQTILTGTLSFPIANIPSNAPIFTGHTEEISTMALSNDGRILASAQCAILAKNEDKIKSKVIIWDTHKLHQKCSFYQSVHAIQAMAYSKNDHYLITIGNYRKPTVTIWSTQNYSHLLDWEDDFSVSYINCLAWNPIRLNEFCIGSSQSTIRVCSINEQTDEDDTSLQVVNGTIPIILNEQTQKPCEITACTYVASTINLVLCATNHGFITCWNSRLCLCVLHWKADSSEISYIATIKDQLLTGSSTGCLKLWNIENLEKNLGHSNTTDSNYGLTIKDEFQLDDGIVSGTFDNVFDMGIVGTLCGSLWYICWRTDKSKTRLVTSHTDQITGLISIDDNHIVTSSVDGTIRIFQLDDRNEVLRFNINGLKVTCLTSWNNSTVMKSNELRLTSVMKNINSSVRSIVAGYDDGTLRIFDLVHEQMTLKLQAHTSSITAVHIPYHSDISISGASDGSVAIFNLVQRLLLRVLNDHRGSTSICNIDSKKLFENSSYLWLITSRDRRVSLWSSDSEFQTCTLMDWLTFSAPSSFNDRQSLPPSFARFIDTNSIIYTGYGLEKCLQIYKIDARQITRTISLNQWCSSFDLSNRKNTNRFIALGTNGRLVQLKDYTQETFQDFLGHNDVISNITFNKSNDLLISISSNEIFVWKVALN</sequence>
<dbReference type="GO" id="GO:0004722">
    <property type="term" value="F:protein serine/threonine phosphatase activity"/>
    <property type="evidence" value="ECO:0007669"/>
    <property type="project" value="UniProtKB-EC"/>
</dbReference>
<keyword evidence="6" id="KW-0464">Manganese</keyword>
<evidence type="ECO:0000256" key="2">
    <source>
        <dbReference type="ARBA" id="ARBA00008294"/>
    </source>
</evidence>
<comment type="cofactor">
    <cofactor evidence="1">
        <name>Mn(2+)</name>
        <dbReference type="ChEBI" id="CHEBI:29035"/>
    </cofactor>
</comment>
<dbReference type="Pfam" id="PF23393">
    <property type="entry name" value="Beta-prop_WDR90_POC16_2nd"/>
    <property type="match status" value="1"/>
</dbReference>
<dbReference type="EMBL" id="CAJNOR010000066">
    <property type="protein sequence ID" value="CAF0782050.1"/>
    <property type="molecule type" value="Genomic_DNA"/>
</dbReference>
<feature type="domain" description="Serine/threonine specific protein phosphatases" evidence="12">
    <location>
        <begin position="122"/>
        <end position="127"/>
    </location>
</feature>
<dbReference type="InterPro" id="IPR015943">
    <property type="entry name" value="WD40/YVTN_repeat-like_dom_sf"/>
</dbReference>
<dbReference type="InterPro" id="IPR007714">
    <property type="entry name" value="CFA20_dom"/>
</dbReference>
<comment type="catalytic activity">
    <reaction evidence="8 11">
        <text>O-phospho-L-threonyl-[protein] + H2O = L-threonyl-[protein] + phosphate</text>
        <dbReference type="Rhea" id="RHEA:47004"/>
        <dbReference type="Rhea" id="RHEA-COMP:11060"/>
        <dbReference type="Rhea" id="RHEA-COMP:11605"/>
        <dbReference type="ChEBI" id="CHEBI:15377"/>
        <dbReference type="ChEBI" id="CHEBI:30013"/>
        <dbReference type="ChEBI" id="CHEBI:43474"/>
        <dbReference type="ChEBI" id="CHEBI:61977"/>
        <dbReference type="EC" id="3.1.3.16"/>
    </reaction>
</comment>
<evidence type="ECO:0000256" key="5">
    <source>
        <dbReference type="ARBA" id="ARBA00022912"/>
    </source>
</evidence>
<dbReference type="GO" id="GO:0046872">
    <property type="term" value="F:metal ion binding"/>
    <property type="evidence" value="ECO:0007669"/>
    <property type="project" value="UniProtKB-KW"/>
</dbReference>
<organism evidence="13 14">
    <name type="scientific">Adineta ricciae</name>
    <name type="common">Rotifer</name>
    <dbReference type="NCBI Taxonomy" id="249248"/>
    <lineage>
        <taxon>Eukaryota</taxon>
        <taxon>Metazoa</taxon>
        <taxon>Spiralia</taxon>
        <taxon>Gnathifera</taxon>
        <taxon>Rotifera</taxon>
        <taxon>Eurotatoria</taxon>
        <taxon>Bdelloidea</taxon>
        <taxon>Adinetida</taxon>
        <taxon>Adinetidae</taxon>
        <taxon>Adineta</taxon>
    </lineage>
</organism>
<gene>
    <name evidence="13" type="ORF">XAT740_LOCUS2025</name>
</gene>
<dbReference type="GO" id="GO:0005737">
    <property type="term" value="C:cytoplasm"/>
    <property type="evidence" value="ECO:0007669"/>
    <property type="project" value="TreeGrafter"/>
</dbReference>
<dbReference type="Pfam" id="PF16891">
    <property type="entry name" value="STPPase_N"/>
    <property type="match status" value="1"/>
</dbReference>
<dbReference type="GO" id="GO:0007060">
    <property type="term" value="P:male meiosis chromosome segregation"/>
    <property type="evidence" value="ECO:0007669"/>
    <property type="project" value="UniProtKB-ARBA"/>
</dbReference>
<dbReference type="SMART" id="SM00156">
    <property type="entry name" value="PP2Ac"/>
    <property type="match status" value="1"/>
</dbReference>
<dbReference type="Gene3D" id="2.130.10.10">
    <property type="entry name" value="YVTN repeat-like/Quinoprotein amine dehydrogenase"/>
    <property type="match status" value="5"/>
</dbReference>
<comment type="catalytic activity">
    <reaction evidence="7">
        <text>O-phospho-L-seryl-[protein] + H2O = L-seryl-[protein] + phosphate</text>
        <dbReference type="Rhea" id="RHEA:20629"/>
        <dbReference type="Rhea" id="RHEA-COMP:9863"/>
        <dbReference type="Rhea" id="RHEA-COMP:11604"/>
        <dbReference type="ChEBI" id="CHEBI:15377"/>
        <dbReference type="ChEBI" id="CHEBI:29999"/>
        <dbReference type="ChEBI" id="CHEBI:43474"/>
        <dbReference type="ChEBI" id="CHEBI:83421"/>
        <dbReference type="EC" id="3.1.3.16"/>
    </reaction>
</comment>
<dbReference type="PRINTS" id="PR00114">
    <property type="entry name" value="STPHPHTASE"/>
</dbReference>